<protein>
    <submittedName>
        <fullName evidence="2">Uncharacterized protein</fullName>
    </submittedName>
</protein>
<evidence type="ECO:0000313" key="3">
    <source>
        <dbReference type="Proteomes" id="UP000232323"/>
    </source>
</evidence>
<dbReference type="EMBL" id="BEGY01000017">
    <property type="protein sequence ID" value="GAX76418.1"/>
    <property type="molecule type" value="Genomic_DNA"/>
</dbReference>
<proteinExistence type="predicted"/>
<dbReference type="InterPro" id="IPR006461">
    <property type="entry name" value="PLAC_motif_containing"/>
</dbReference>
<name>A0A250X022_9CHLO</name>
<dbReference type="OrthoDB" id="1045822at2759"/>
<dbReference type="Proteomes" id="UP000232323">
    <property type="component" value="Unassembled WGS sequence"/>
</dbReference>
<dbReference type="AlphaFoldDB" id="A0A250X022"/>
<dbReference type="Pfam" id="PF04749">
    <property type="entry name" value="PLAC8"/>
    <property type="match status" value="1"/>
</dbReference>
<accession>A0A250X022</accession>
<gene>
    <name evidence="2" type="ORF">CEUSTIGMA_g3863.t1</name>
</gene>
<dbReference type="NCBIfam" id="TIGR01571">
    <property type="entry name" value="A_thal_Cys_rich"/>
    <property type="match status" value="1"/>
</dbReference>
<dbReference type="PANTHER" id="PTHR15907">
    <property type="entry name" value="DUF614 FAMILY PROTEIN-RELATED"/>
    <property type="match status" value="1"/>
</dbReference>
<feature type="region of interest" description="Disordered" evidence="1">
    <location>
        <begin position="1"/>
        <end position="33"/>
    </location>
</feature>
<sequence>MDPFEKGDAPSSESTRLLSNPAGGASYTTLPPAPVQHPAQGFPAYDPFLSATTAQPFHNRGPPGSYAPLPPAQLQYPPATQQSIHAGDSNPMNSGLCKCLSHYPTCCYAWLANPCLWAESAEIITEEPGSFCKHMWTFSCSRILAGALVAIPLAFCGSPPGSELLIYAAAWAATGYVGGSMRRRFRAKYGLPEAPCNDYLVYALCPCCASAEEARKLRGL</sequence>
<keyword evidence="3" id="KW-1185">Reference proteome</keyword>
<comment type="caution">
    <text evidence="2">The sequence shown here is derived from an EMBL/GenBank/DDBJ whole genome shotgun (WGS) entry which is preliminary data.</text>
</comment>
<evidence type="ECO:0000313" key="2">
    <source>
        <dbReference type="EMBL" id="GAX76418.1"/>
    </source>
</evidence>
<organism evidence="2 3">
    <name type="scientific">Chlamydomonas eustigma</name>
    <dbReference type="NCBI Taxonomy" id="1157962"/>
    <lineage>
        <taxon>Eukaryota</taxon>
        <taxon>Viridiplantae</taxon>
        <taxon>Chlorophyta</taxon>
        <taxon>core chlorophytes</taxon>
        <taxon>Chlorophyceae</taxon>
        <taxon>CS clade</taxon>
        <taxon>Chlamydomonadales</taxon>
        <taxon>Chlamydomonadaceae</taxon>
        <taxon>Chlamydomonas</taxon>
    </lineage>
</organism>
<evidence type="ECO:0000256" key="1">
    <source>
        <dbReference type="SAM" id="MobiDB-lite"/>
    </source>
</evidence>
<reference evidence="2 3" key="1">
    <citation type="submission" date="2017-08" db="EMBL/GenBank/DDBJ databases">
        <title>Acidophilic green algal genome provides insights into adaptation to an acidic environment.</title>
        <authorList>
            <person name="Hirooka S."/>
            <person name="Hirose Y."/>
            <person name="Kanesaki Y."/>
            <person name="Higuchi S."/>
            <person name="Fujiwara T."/>
            <person name="Onuma R."/>
            <person name="Era A."/>
            <person name="Ohbayashi R."/>
            <person name="Uzuka A."/>
            <person name="Nozaki H."/>
            <person name="Yoshikawa H."/>
            <person name="Miyagishima S.Y."/>
        </authorList>
    </citation>
    <scope>NUCLEOTIDE SEQUENCE [LARGE SCALE GENOMIC DNA]</scope>
    <source>
        <strain evidence="2 3">NIES-2499</strain>
    </source>
</reference>